<dbReference type="GO" id="GO:0004842">
    <property type="term" value="F:ubiquitin-protein transferase activity"/>
    <property type="evidence" value="ECO:0007669"/>
    <property type="project" value="InterPro"/>
</dbReference>
<keyword evidence="8" id="KW-1185">Reference proteome</keyword>
<dbReference type="CDD" id="cd22584">
    <property type="entry name" value="Rcat_RBR_unk"/>
    <property type="match status" value="1"/>
</dbReference>
<name>A0AAQ3M8B3_9PEZI</name>
<keyword evidence="3" id="KW-0833">Ubl conjugation pathway</keyword>
<evidence type="ECO:0000256" key="1">
    <source>
        <dbReference type="ARBA" id="ARBA00022723"/>
    </source>
</evidence>
<dbReference type="InterPro" id="IPR031127">
    <property type="entry name" value="E3_UB_ligase_RBR"/>
</dbReference>
<evidence type="ECO:0000313" key="7">
    <source>
        <dbReference type="EMBL" id="WPH02842.1"/>
    </source>
</evidence>
<keyword evidence="1" id="KW-0479">Metal-binding</keyword>
<reference evidence="7 8" key="1">
    <citation type="submission" date="2023-11" db="EMBL/GenBank/DDBJ databases">
        <title>An acidophilic fungus is an integral part of prey digestion in a carnivorous sundew plant.</title>
        <authorList>
            <person name="Tsai I.J."/>
        </authorList>
    </citation>
    <scope>NUCLEOTIDE SEQUENCE [LARGE SCALE GENOMIC DNA]</scope>
    <source>
        <strain evidence="7">169a</strain>
    </source>
</reference>
<dbReference type="Gene3D" id="1.20.120.1750">
    <property type="match status" value="1"/>
</dbReference>
<feature type="domain" description="IBR" evidence="6">
    <location>
        <begin position="259"/>
        <end position="310"/>
    </location>
</feature>
<dbReference type="Pfam" id="PF01485">
    <property type="entry name" value="IBR"/>
    <property type="match status" value="2"/>
</dbReference>
<feature type="region of interest" description="Disordered" evidence="5">
    <location>
        <begin position="112"/>
        <end position="131"/>
    </location>
</feature>
<dbReference type="GO" id="GO:0008270">
    <property type="term" value="F:zinc ion binding"/>
    <property type="evidence" value="ECO:0007669"/>
    <property type="project" value="UniProtKB-KW"/>
</dbReference>
<evidence type="ECO:0000313" key="8">
    <source>
        <dbReference type="Proteomes" id="UP001303373"/>
    </source>
</evidence>
<evidence type="ECO:0000259" key="6">
    <source>
        <dbReference type="Pfam" id="PF01485"/>
    </source>
</evidence>
<accession>A0AAQ3M8B3</accession>
<gene>
    <name evidence="7" type="ORF">R9X50_00571000</name>
</gene>
<evidence type="ECO:0000256" key="2">
    <source>
        <dbReference type="ARBA" id="ARBA00022771"/>
    </source>
</evidence>
<feature type="domain" description="IBR" evidence="6">
    <location>
        <begin position="323"/>
        <end position="370"/>
    </location>
</feature>
<protein>
    <submittedName>
        <fullName evidence="7">E3 ubiquitin-protein ligase ari4</fullName>
    </submittedName>
</protein>
<dbReference type="Proteomes" id="UP001303373">
    <property type="component" value="Chromosome 9"/>
</dbReference>
<organism evidence="7 8">
    <name type="scientific">Acrodontium crateriforme</name>
    <dbReference type="NCBI Taxonomy" id="150365"/>
    <lineage>
        <taxon>Eukaryota</taxon>
        <taxon>Fungi</taxon>
        <taxon>Dikarya</taxon>
        <taxon>Ascomycota</taxon>
        <taxon>Pezizomycotina</taxon>
        <taxon>Dothideomycetes</taxon>
        <taxon>Dothideomycetidae</taxon>
        <taxon>Mycosphaerellales</taxon>
        <taxon>Teratosphaeriaceae</taxon>
        <taxon>Acrodontium</taxon>
    </lineage>
</organism>
<keyword evidence="4" id="KW-0862">Zinc</keyword>
<evidence type="ECO:0000256" key="4">
    <source>
        <dbReference type="ARBA" id="ARBA00022833"/>
    </source>
</evidence>
<dbReference type="InterPro" id="IPR002867">
    <property type="entry name" value="IBR_dom"/>
</dbReference>
<dbReference type="InterPro" id="IPR013083">
    <property type="entry name" value="Znf_RING/FYVE/PHD"/>
</dbReference>
<dbReference type="Gene3D" id="3.30.40.10">
    <property type="entry name" value="Zinc/RING finger domain, C3HC4 (zinc finger)"/>
    <property type="match status" value="1"/>
</dbReference>
<dbReference type="EMBL" id="CP138588">
    <property type="protein sequence ID" value="WPH02842.1"/>
    <property type="molecule type" value="Genomic_DNA"/>
</dbReference>
<keyword evidence="2" id="KW-0863">Zinc-finger</keyword>
<dbReference type="GO" id="GO:0016567">
    <property type="term" value="P:protein ubiquitination"/>
    <property type="evidence" value="ECO:0007669"/>
    <property type="project" value="InterPro"/>
</dbReference>
<dbReference type="PROSITE" id="PS00518">
    <property type="entry name" value="ZF_RING_1"/>
    <property type="match status" value="1"/>
</dbReference>
<dbReference type="SUPFAM" id="SSF57850">
    <property type="entry name" value="RING/U-box"/>
    <property type="match status" value="3"/>
</dbReference>
<proteinExistence type="predicted"/>
<evidence type="ECO:0000256" key="5">
    <source>
        <dbReference type="SAM" id="MobiDB-lite"/>
    </source>
</evidence>
<sequence>MTDWEEQFHDIDPLNYHAIIQSQLEDGERLLDSTKGKQREGTIRDSDMALQVYMEDLRCCDASLSDRKMAQSIALAVLRDGWLIHQAYQNEQQIARDRELALSLDQNSTAFSTHNKAANADDARQNSEDPWENDEMLAKAAAIYMEEPELPETFHSEPNVAENMVPESSIWAEGRTTQRQATKSRPLTQCIACGEAKVFYDVARTPCQHEYCRSCIAGLFKASMTDESLFPPRCCKQPIPLQQVAFFLGSELRKEFEVKAVELRATNRTYCHDTRCSVFIPRGEPDDEWVICPRCSKSTCVTCKTAAHTGDCPEDKNLQQLIAVAETEQWQRCYKCNRFVELDTRCNHMSCPCGAQFCYVCGLKWKTCSCDQWDENLLLARATQLVDRNPRRQLFQPDRAPRPQPLKPAVPIEIQKATSGDTNVTVGEAEQY</sequence>
<evidence type="ECO:0000256" key="3">
    <source>
        <dbReference type="ARBA" id="ARBA00022786"/>
    </source>
</evidence>
<dbReference type="PANTHER" id="PTHR11685">
    <property type="entry name" value="RBR FAMILY RING FINGER AND IBR DOMAIN-CONTAINING"/>
    <property type="match status" value="1"/>
</dbReference>
<dbReference type="InterPro" id="IPR017907">
    <property type="entry name" value="Znf_RING_CS"/>
</dbReference>
<dbReference type="AlphaFoldDB" id="A0AAQ3M8B3"/>